<dbReference type="AlphaFoldDB" id="A0AAE0JAL8"/>
<reference evidence="2" key="2">
    <citation type="submission" date="2023-06" db="EMBL/GenBank/DDBJ databases">
        <authorList>
            <consortium name="Lawrence Berkeley National Laboratory"/>
            <person name="Haridas S."/>
            <person name="Hensen N."/>
            <person name="Bonometti L."/>
            <person name="Westerberg I."/>
            <person name="Brannstrom I.O."/>
            <person name="Guillou S."/>
            <person name="Cros-Aarteil S."/>
            <person name="Calhoun S."/>
            <person name="Kuo A."/>
            <person name="Mondo S."/>
            <person name="Pangilinan J."/>
            <person name="Riley R."/>
            <person name="Labutti K."/>
            <person name="Andreopoulos B."/>
            <person name="Lipzen A."/>
            <person name="Chen C."/>
            <person name="Yanf M."/>
            <person name="Daum C."/>
            <person name="Ng V."/>
            <person name="Clum A."/>
            <person name="Steindorff A."/>
            <person name="Ohm R."/>
            <person name="Martin F."/>
            <person name="Silar P."/>
            <person name="Natvig D."/>
            <person name="Lalanne C."/>
            <person name="Gautier V."/>
            <person name="Ament-Velasquez S.L."/>
            <person name="Kruys A."/>
            <person name="Hutchinson M.I."/>
            <person name="Powell A.J."/>
            <person name="Barry K."/>
            <person name="Miller A.N."/>
            <person name="Grigoriev I.V."/>
            <person name="Debuchy R."/>
            <person name="Gladieux P."/>
            <person name="Thoren M.H."/>
            <person name="Johannesson H."/>
        </authorList>
    </citation>
    <scope>NUCLEOTIDE SEQUENCE</scope>
    <source>
        <strain evidence="2">CBS 560.94</strain>
    </source>
</reference>
<sequence length="251" mass="28554">MQRQRGKRREASDARILEEREAAHAARQTQTPTPPTSDCSSDGESTTTTNTATPETEKLMQAYHNSSTAEKKNESLSDILYAAADELFADKNSSTTDWRLQRVIQAVTGALEDLNTFTTEPKTGRHLNRRFQSRTEGSVLPTHDHIQSKAVDRVLHIPLLRRLSQYQKWSGKPSSWQLWYQGLNRAYHDDFRTGLDPANADHASRAWNTILDKLPEQVTVKLLNEGVLVPERPDPHQLLVHLNRFISSEYL</sequence>
<evidence type="ECO:0000313" key="3">
    <source>
        <dbReference type="Proteomes" id="UP001278500"/>
    </source>
</evidence>
<comment type="caution">
    <text evidence="2">The sequence shown here is derived from an EMBL/GenBank/DDBJ whole genome shotgun (WGS) entry which is preliminary data.</text>
</comment>
<organism evidence="2 3">
    <name type="scientific">Neurospora tetraspora</name>
    <dbReference type="NCBI Taxonomy" id="94610"/>
    <lineage>
        <taxon>Eukaryota</taxon>
        <taxon>Fungi</taxon>
        <taxon>Dikarya</taxon>
        <taxon>Ascomycota</taxon>
        <taxon>Pezizomycotina</taxon>
        <taxon>Sordariomycetes</taxon>
        <taxon>Sordariomycetidae</taxon>
        <taxon>Sordariales</taxon>
        <taxon>Sordariaceae</taxon>
        <taxon>Neurospora</taxon>
    </lineage>
</organism>
<gene>
    <name evidence="2" type="ORF">B0H65DRAFT_431687</name>
</gene>
<evidence type="ECO:0000313" key="2">
    <source>
        <dbReference type="EMBL" id="KAK3340151.1"/>
    </source>
</evidence>
<reference evidence="2" key="1">
    <citation type="journal article" date="2023" name="Mol. Phylogenet. Evol.">
        <title>Genome-scale phylogeny and comparative genomics of the fungal order Sordariales.</title>
        <authorList>
            <person name="Hensen N."/>
            <person name="Bonometti L."/>
            <person name="Westerberg I."/>
            <person name="Brannstrom I.O."/>
            <person name="Guillou S."/>
            <person name="Cros-Aarteil S."/>
            <person name="Calhoun S."/>
            <person name="Haridas S."/>
            <person name="Kuo A."/>
            <person name="Mondo S."/>
            <person name="Pangilinan J."/>
            <person name="Riley R."/>
            <person name="LaButti K."/>
            <person name="Andreopoulos B."/>
            <person name="Lipzen A."/>
            <person name="Chen C."/>
            <person name="Yan M."/>
            <person name="Daum C."/>
            <person name="Ng V."/>
            <person name="Clum A."/>
            <person name="Steindorff A."/>
            <person name="Ohm R.A."/>
            <person name="Martin F."/>
            <person name="Silar P."/>
            <person name="Natvig D.O."/>
            <person name="Lalanne C."/>
            <person name="Gautier V."/>
            <person name="Ament-Velasquez S.L."/>
            <person name="Kruys A."/>
            <person name="Hutchinson M.I."/>
            <person name="Powell A.J."/>
            <person name="Barry K."/>
            <person name="Miller A.N."/>
            <person name="Grigoriev I.V."/>
            <person name="Debuchy R."/>
            <person name="Gladieux P."/>
            <person name="Hiltunen Thoren M."/>
            <person name="Johannesson H."/>
        </authorList>
    </citation>
    <scope>NUCLEOTIDE SEQUENCE</scope>
    <source>
        <strain evidence="2">CBS 560.94</strain>
    </source>
</reference>
<protein>
    <submittedName>
        <fullName evidence="2">Uncharacterized protein</fullName>
    </submittedName>
</protein>
<name>A0AAE0JAL8_9PEZI</name>
<dbReference type="GeneID" id="87862115"/>
<keyword evidence="3" id="KW-1185">Reference proteome</keyword>
<feature type="region of interest" description="Disordered" evidence="1">
    <location>
        <begin position="1"/>
        <end position="56"/>
    </location>
</feature>
<evidence type="ECO:0000256" key="1">
    <source>
        <dbReference type="SAM" id="MobiDB-lite"/>
    </source>
</evidence>
<feature type="compositionally biased region" description="Basic and acidic residues" evidence="1">
    <location>
        <begin position="9"/>
        <end position="24"/>
    </location>
</feature>
<dbReference type="EMBL" id="JAUEPP010000006">
    <property type="protein sequence ID" value="KAK3340151.1"/>
    <property type="molecule type" value="Genomic_DNA"/>
</dbReference>
<dbReference type="Proteomes" id="UP001278500">
    <property type="component" value="Unassembled WGS sequence"/>
</dbReference>
<accession>A0AAE0JAL8</accession>
<proteinExistence type="predicted"/>
<dbReference type="RefSeq" id="XP_062679093.1">
    <property type="nucleotide sequence ID" value="XM_062824961.1"/>
</dbReference>
<feature type="compositionally biased region" description="Low complexity" evidence="1">
    <location>
        <begin position="44"/>
        <end position="54"/>
    </location>
</feature>